<evidence type="ECO:0000313" key="1">
    <source>
        <dbReference type="EMBL" id="KAK1866204.1"/>
    </source>
</evidence>
<accession>A0ACC3C7U4</accession>
<gene>
    <name evidence="1" type="ORF">I4F81_008724</name>
</gene>
<reference evidence="1" key="1">
    <citation type="submission" date="2019-11" db="EMBL/GenBank/DDBJ databases">
        <title>Nori genome reveals adaptations in red seaweeds to the harsh intertidal environment.</title>
        <authorList>
            <person name="Wang D."/>
            <person name="Mao Y."/>
        </authorList>
    </citation>
    <scope>NUCLEOTIDE SEQUENCE</scope>
    <source>
        <tissue evidence="1">Gametophyte</tissue>
    </source>
</reference>
<proteinExistence type="predicted"/>
<evidence type="ECO:0000313" key="2">
    <source>
        <dbReference type="Proteomes" id="UP000798662"/>
    </source>
</evidence>
<comment type="caution">
    <text evidence="1">The sequence shown here is derived from an EMBL/GenBank/DDBJ whole genome shotgun (WGS) entry which is preliminary data.</text>
</comment>
<organism evidence="1 2">
    <name type="scientific">Pyropia yezoensis</name>
    <name type="common">Susabi-nori</name>
    <name type="synonym">Porphyra yezoensis</name>
    <dbReference type="NCBI Taxonomy" id="2788"/>
    <lineage>
        <taxon>Eukaryota</taxon>
        <taxon>Rhodophyta</taxon>
        <taxon>Bangiophyceae</taxon>
        <taxon>Bangiales</taxon>
        <taxon>Bangiaceae</taxon>
        <taxon>Pyropia</taxon>
    </lineage>
</organism>
<protein>
    <submittedName>
        <fullName evidence="1">Uncharacterized protein</fullName>
    </submittedName>
</protein>
<dbReference type="EMBL" id="CM020619">
    <property type="protein sequence ID" value="KAK1866204.1"/>
    <property type="molecule type" value="Genomic_DNA"/>
</dbReference>
<dbReference type="Proteomes" id="UP000798662">
    <property type="component" value="Chromosome 2"/>
</dbReference>
<sequence length="615" mass="65809">MVPGKGSRPWDVFQLWQRAPPAARPKRQDGGGHRGLSAPFVRQVTQSVVLASSITWMLSLLGVVGGLIGLSLAYAESQRNPVLVRDVVVHPTLPLPVITMCTSILGVPAFSNYPTDEFPGQPLFTARSVGDASGAMAVYPESLDVVEELAIGPANADCSAARALRYMDAAVLNRMTGVPSMEGGRSAPLGPPPAGGVGAPVNLSAGKPFPGLGLGKADRTVAEEAGLCGACFRLGSAPQIVLNGTAAAVGKDVVAQVELVTANVLESCIVKPMDAPLERVLTLVSQLWKYSAGLQREGVLDYDGADPTGGFIQLVAGDEWDIYKWLRPPAYDTDVELQVLGAKSSYVDFLCNVYLFSGFFYPAPPGTSIRFTLDWRGTSYPKWRKSGDGPYFQTQSLLRTAVTQSRSTQEDSWLVDLNSPLGLPPAGSAPRPHIDEDNYPVWRHAQLGPIYAHFVGVYVQEPAGGGRVAPVPPAGDGRGGDDDGRGRRLVPQPTPGLDDLVQRVESGSTIVRMRLKQRPGYGVDAQRYTATRVDRLLLAEANKFASAFNSSYSSWLLEFGLESFAVETFTARPSFGMSLYIADVFNVVGVFTGLSLYTLLVLPGTLLLARSHFPS</sequence>
<keyword evidence="2" id="KW-1185">Reference proteome</keyword>
<name>A0ACC3C7U4_PYRYE</name>